<proteinExistence type="predicted"/>
<dbReference type="RefSeq" id="XP_018496557.1">
    <property type="nucleotide sequence ID" value="XM_018641041.1"/>
</dbReference>
<reference evidence="3" key="1">
    <citation type="submission" date="2025-08" db="UniProtKB">
        <authorList>
            <consortium name="RefSeq"/>
        </authorList>
    </citation>
    <scope>IDENTIFICATION</scope>
</reference>
<dbReference type="KEGG" id="goe:100902372"/>
<dbReference type="GeneID" id="100902372"/>
<keyword evidence="1" id="KW-0472">Membrane</keyword>
<evidence type="ECO:0000256" key="1">
    <source>
        <dbReference type="SAM" id="Phobius"/>
    </source>
</evidence>
<dbReference type="AlphaFoldDB" id="A0AAJ7L7H2"/>
<dbReference type="Proteomes" id="UP000694867">
    <property type="component" value="Unplaced"/>
</dbReference>
<protein>
    <submittedName>
        <fullName evidence="3">Uncharacterized protein LOC100902372</fullName>
    </submittedName>
</protein>
<keyword evidence="1" id="KW-0812">Transmembrane</keyword>
<evidence type="ECO:0000313" key="3">
    <source>
        <dbReference type="RefSeq" id="XP_018496557.1"/>
    </source>
</evidence>
<keyword evidence="1" id="KW-1133">Transmembrane helix</keyword>
<name>A0AAJ7L7H2_9ACAR</name>
<accession>A0AAJ7L7H2</accession>
<evidence type="ECO:0000313" key="2">
    <source>
        <dbReference type="Proteomes" id="UP000694867"/>
    </source>
</evidence>
<sequence>MWMQILQPKAAREPYKNALVVRSAHNMARSRNRSGRSRTPEQFELEVPESRPKIVHTWRVSCSTLAWFVLVICIIICGTISVVLCLQLKREVVEEVHNASATFREFMGSPMVRDAIESLAAVSSELAAAAKDLKEERAAKSVARILAHVADKIGELDDIELAKLWRQGSDLVGSLSRLSKDASATLEGVLAVLTEAPATKHRLCGVAGSILGLFFGNC</sequence>
<gene>
    <name evidence="3" type="primary">LOC100902372</name>
</gene>
<feature type="transmembrane region" description="Helical" evidence="1">
    <location>
        <begin position="65"/>
        <end position="86"/>
    </location>
</feature>
<organism evidence="2 3">
    <name type="scientific">Galendromus occidentalis</name>
    <name type="common">western predatory mite</name>
    <dbReference type="NCBI Taxonomy" id="34638"/>
    <lineage>
        <taxon>Eukaryota</taxon>
        <taxon>Metazoa</taxon>
        <taxon>Ecdysozoa</taxon>
        <taxon>Arthropoda</taxon>
        <taxon>Chelicerata</taxon>
        <taxon>Arachnida</taxon>
        <taxon>Acari</taxon>
        <taxon>Parasitiformes</taxon>
        <taxon>Mesostigmata</taxon>
        <taxon>Gamasina</taxon>
        <taxon>Phytoseioidea</taxon>
        <taxon>Phytoseiidae</taxon>
        <taxon>Typhlodrominae</taxon>
        <taxon>Galendromus</taxon>
    </lineage>
</organism>
<keyword evidence="2" id="KW-1185">Reference proteome</keyword>